<protein>
    <submittedName>
        <fullName evidence="1">Uncharacterized protein</fullName>
    </submittedName>
</protein>
<name>A0AC60Q8T5_IXOPE</name>
<evidence type="ECO:0000313" key="1">
    <source>
        <dbReference type="EMBL" id="KAG0430360.1"/>
    </source>
</evidence>
<keyword evidence="2" id="KW-1185">Reference proteome</keyword>
<sequence length="281" mass="31101">MTRRGAGGNHNENSAVTHCSRCGSAQGKQTGGYGVSAQLTERHAVLLSHGATVDGGLLAGEVTDGETSAATLNPWNAERLVKLPAERAREQAHELAERPAPVVVPDARRAKRRAMNLLEADIHEVPSLCAMPESGAVPDREDGVLWAVQTKRRSLERRQWRRIGHPFFNVERKNNIRTCEVCGHFHLRHTICGHCYEKVKLETQQLQEAVQQKLGLQPVEREVALVYQGEPVPPKLDAIAVEVPRPRPAWFSKNLLARGRTAQPLYGSNAPRDDDPDRGRP</sequence>
<reference evidence="1 2" key="1">
    <citation type="journal article" date="2020" name="Cell">
        <title>Large-Scale Comparative Analyses of Tick Genomes Elucidate Their Genetic Diversity and Vector Capacities.</title>
        <authorList>
            <consortium name="Tick Genome and Microbiome Consortium (TIGMIC)"/>
            <person name="Jia N."/>
            <person name="Wang J."/>
            <person name="Shi W."/>
            <person name="Du L."/>
            <person name="Sun Y."/>
            <person name="Zhan W."/>
            <person name="Jiang J.F."/>
            <person name="Wang Q."/>
            <person name="Zhang B."/>
            <person name="Ji P."/>
            <person name="Bell-Sakyi L."/>
            <person name="Cui X.M."/>
            <person name="Yuan T.T."/>
            <person name="Jiang B.G."/>
            <person name="Yang W.F."/>
            <person name="Lam T.T."/>
            <person name="Chang Q.C."/>
            <person name="Ding S.J."/>
            <person name="Wang X.J."/>
            <person name="Zhu J.G."/>
            <person name="Ruan X.D."/>
            <person name="Zhao L."/>
            <person name="Wei J.T."/>
            <person name="Ye R.Z."/>
            <person name="Que T.C."/>
            <person name="Du C.H."/>
            <person name="Zhou Y.H."/>
            <person name="Cheng J.X."/>
            <person name="Dai P.F."/>
            <person name="Guo W.B."/>
            <person name="Han X.H."/>
            <person name="Huang E.J."/>
            <person name="Li L.F."/>
            <person name="Wei W."/>
            <person name="Gao Y.C."/>
            <person name="Liu J.Z."/>
            <person name="Shao H.Z."/>
            <person name="Wang X."/>
            <person name="Wang C.C."/>
            <person name="Yang T.C."/>
            <person name="Huo Q.B."/>
            <person name="Li W."/>
            <person name="Chen H.Y."/>
            <person name="Chen S.E."/>
            <person name="Zhou L.G."/>
            <person name="Ni X.B."/>
            <person name="Tian J.H."/>
            <person name="Sheng Y."/>
            <person name="Liu T."/>
            <person name="Pan Y.S."/>
            <person name="Xia L.Y."/>
            <person name="Li J."/>
            <person name="Zhao F."/>
            <person name="Cao W.C."/>
        </authorList>
    </citation>
    <scope>NUCLEOTIDE SEQUENCE [LARGE SCALE GENOMIC DNA]</scope>
    <source>
        <strain evidence="1">Iper-2018</strain>
    </source>
</reference>
<gene>
    <name evidence="1" type="ORF">HPB47_022769</name>
</gene>
<evidence type="ECO:0000313" key="2">
    <source>
        <dbReference type="Proteomes" id="UP000805193"/>
    </source>
</evidence>
<proteinExistence type="predicted"/>
<accession>A0AC60Q8T5</accession>
<dbReference type="Proteomes" id="UP000805193">
    <property type="component" value="Unassembled WGS sequence"/>
</dbReference>
<organism evidence="1 2">
    <name type="scientific">Ixodes persulcatus</name>
    <name type="common">Taiga tick</name>
    <dbReference type="NCBI Taxonomy" id="34615"/>
    <lineage>
        <taxon>Eukaryota</taxon>
        <taxon>Metazoa</taxon>
        <taxon>Ecdysozoa</taxon>
        <taxon>Arthropoda</taxon>
        <taxon>Chelicerata</taxon>
        <taxon>Arachnida</taxon>
        <taxon>Acari</taxon>
        <taxon>Parasitiformes</taxon>
        <taxon>Ixodida</taxon>
        <taxon>Ixodoidea</taxon>
        <taxon>Ixodidae</taxon>
        <taxon>Ixodinae</taxon>
        <taxon>Ixodes</taxon>
    </lineage>
</organism>
<comment type="caution">
    <text evidence="1">The sequence shown here is derived from an EMBL/GenBank/DDBJ whole genome shotgun (WGS) entry which is preliminary data.</text>
</comment>
<dbReference type="EMBL" id="JABSTQ010009332">
    <property type="protein sequence ID" value="KAG0430360.1"/>
    <property type="molecule type" value="Genomic_DNA"/>
</dbReference>